<dbReference type="Gene3D" id="3.40.50.360">
    <property type="match status" value="1"/>
</dbReference>
<evidence type="ECO:0000259" key="3">
    <source>
        <dbReference type="Pfam" id="PF03358"/>
    </source>
</evidence>
<proteinExistence type="predicted"/>
<dbReference type="RefSeq" id="WP_270111204.1">
    <property type="nucleotide sequence ID" value="NZ_JAPZVP010000013.1"/>
</dbReference>
<dbReference type="InterPro" id="IPR029039">
    <property type="entry name" value="Flavoprotein-like_sf"/>
</dbReference>
<comment type="caution">
    <text evidence="4">The sequence shown here is derived from an EMBL/GenBank/DDBJ whole genome shotgun (WGS) entry which is preliminary data.</text>
</comment>
<reference evidence="4" key="1">
    <citation type="submission" date="2022-12" db="EMBL/GenBank/DDBJ databases">
        <title>Gycomyces niveus sp.nov.,a novel actinomycete isolated from soil in Shouguan.</title>
        <authorList>
            <person name="Yang X."/>
        </authorList>
    </citation>
    <scope>NUCLEOTIDE SEQUENCE</scope>
    <source>
        <strain evidence="4">NEAU-A15</strain>
    </source>
</reference>
<dbReference type="InterPro" id="IPR051796">
    <property type="entry name" value="ISF_SsuE-like"/>
</dbReference>
<dbReference type="Pfam" id="PF03358">
    <property type="entry name" value="FMN_red"/>
    <property type="match status" value="1"/>
</dbReference>
<dbReference type="GO" id="GO:0016491">
    <property type="term" value="F:oxidoreductase activity"/>
    <property type="evidence" value="ECO:0007669"/>
    <property type="project" value="InterPro"/>
</dbReference>
<evidence type="ECO:0000313" key="5">
    <source>
        <dbReference type="Proteomes" id="UP001146067"/>
    </source>
</evidence>
<keyword evidence="2" id="KW-0288">FMN</keyword>
<organism evidence="4 5">
    <name type="scientific">Glycomyces luteolus</name>
    <dbReference type="NCBI Taxonomy" id="2670330"/>
    <lineage>
        <taxon>Bacteria</taxon>
        <taxon>Bacillati</taxon>
        <taxon>Actinomycetota</taxon>
        <taxon>Actinomycetes</taxon>
        <taxon>Glycomycetales</taxon>
        <taxon>Glycomycetaceae</taxon>
        <taxon>Glycomyces</taxon>
    </lineage>
</organism>
<name>A0A9X3P9E1_9ACTN</name>
<evidence type="ECO:0000256" key="1">
    <source>
        <dbReference type="ARBA" id="ARBA00022630"/>
    </source>
</evidence>
<dbReference type="InterPro" id="IPR005025">
    <property type="entry name" value="FMN_Rdtase-like_dom"/>
</dbReference>
<accession>A0A9X3P9E1</accession>
<dbReference type="SUPFAM" id="SSF52218">
    <property type="entry name" value="Flavoproteins"/>
    <property type="match status" value="1"/>
</dbReference>
<dbReference type="AlphaFoldDB" id="A0A9X3P9E1"/>
<keyword evidence="5" id="KW-1185">Reference proteome</keyword>
<protein>
    <submittedName>
        <fullName evidence="4">NAD(P)H-dependent oxidoreductase</fullName>
    </submittedName>
</protein>
<gene>
    <name evidence="4" type="ORF">O1R50_16440</name>
</gene>
<evidence type="ECO:0000313" key="4">
    <source>
        <dbReference type="EMBL" id="MDA1361221.1"/>
    </source>
</evidence>
<dbReference type="EMBL" id="JAPZVP010000013">
    <property type="protein sequence ID" value="MDA1361221.1"/>
    <property type="molecule type" value="Genomic_DNA"/>
</dbReference>
<evidence type="ECO:0000256" key="2">
    <source>
        <dbReference type="ARBA" id="ARBA00022643"/>
    </source>
</evidence>
<dbReference type="PANTHER" id="PTHR43278">
    <property type="entry name" value="NAD(P)H-DEPENDENT FMN-CONTAINING OXIDOREDUCTASE YWQN-RELATED"/>
    <property type="match status" value="1"/>
</dbReference>
<feature type="domain" description="NADPH-dependent FMN reductase-like" evidence="3">
    <location>
        <begin position="9"/>
        <end position="114"/>
    </location>
</feature>
<dbReference type="Proteomes" id="UP001146067">
    <property type="component" value="Unassembled WGS sequence"/>
</dbReference>
<dbReference type="PANTHER" id="PTHR43278:SF4">
    <property type="entry name" value="NAD(P)H-DEPENDENT FMN-CONTAINING OXIDOREDUCTASE YWQN-RELATED"/>
    <property type="match status" value="1"/>
</dbReference>
<sequence length="196" mass="21248">MTAAPRSFLFLLGSARTGGNTEALARAAAEHLAPGTSQRWIHLGELGLPPFTDRRHTGDGITPFAEGAEQIVQDATLAATDIVIASPLYWYSVSGPVKNYLDHWSGWLRVPGLDFKARMAGRRLWGVTVRGDHDPAAAVPLAGTLRLTAEYLKMDWRGVLLGYGSRPGDVDRDESARAAAKTFFDGARAETPDILY</sequence>
<keyword evidence="1" id="KW-0285">Flavoprotein</keyword>